<evidence type="ECO:0000256" key="3">
    <source>
        <dbReference type="ARBA" id="ARBA00022801"/>
    </source>
</evidence>
<dbReference type="EMBL" id="HQ668087">
    <property type="protein sequence ID" value="AET34914.1"/>
    <property type="molecule type" value="mRNA"/>
</dbReference>
<dbReference type="InterPro" id="IPR001314">
    <property type="entry name" value="Peptidase_S1A"/>
</dbReference>
<evidence type="ECO:0000259" key="11">
    <source>
        <dbReference type="PROSITE" id="PS51888"/>
    </source>
</evidence>
<dbReference type="InterPro" id="IPR033116">
    <property type="entry name" value="TRYPSIN_SER"/>
</dbReference>
<dbReference type="SMART" id="SM00020">
    <property type="entry name" value="Tryp_SPc"/>
    <property type="match status" value="1"/>
</dbReference>
<comment type="domain">
    <text evidence="9">The clip domain consists of 35-55 residues which are 'knitted' together usually by 3 conserved disulfide bonds forming a clip-like compact structure.</text>
</comment>
<dbReference type="PROSITE" id="PS00135">
    <property type="entry name" value="TRYPSIN_SER"/>
    <property type="match status" value="1"/>
</dbReference>
<dbReference type="InterPro" id="IPR009003">
    <property type="entry name" value="Peptidase_S1_PA"/>
</dbReference>
<dbReference type="GO" id="GO:0005576">
    <property type="term" value="C:extracellular region"/>
    <property type="evidence" value="ECO:0007669"/>
    <property type="project" value="UniProtKB-SubCell"/>
</dbReference>
<evidence type="ECO:0000256" key="2">
    <source>
        <dbReference type="ARBA" id="ARBA00022729"/>
    </source>
</evidence>
<dbReference type="GO" id="GO:0004252">
    <property type="term" value="F:serine-type endopeptidase activity"/>
    <property type="evidence" value="ECO:0007669"/>
    <property type="project" value="UniProtKB-UniRule"/>
</dbReference>
<comment type="subcellular location">
    <subcellularLocation>
        <location evidence="9">Secreted</location>
    </subcellularLocation>
</comment>
<keyword evidence="5" id="KW-1015">Disulfide bond</keyword>
<dbReference type="InterPro" id="IPR051487">
    <property type="entry name" value="Ser/Thr_Proteases_Immune/Dev"/>
</dbReference>
<feature type="domain" description="Clip" evidence="11">
    <location>
        <begin position="27"/>
        <end position="83"/>
    </location>
</feature>
<feature type="chain" id="PRO_5023972786" description="CLIP domain-containing serine protease" evidence="9">
    <location>
        <begin position="23"/>
        <end position="370"/>
    </location>
</feature>
<evidence type="ECO:0000256" key="4">
    <source>
        <dbReference type="ARBA" id="ARBA00022825"/>
    </source>
</evidence>
<dbReference type="Gene3D" id="3.30.1640.30">
    <property type="match status" value="1"/>
</dbReference>
<dbReference type="PROSITE" id="PS51888">
    <property type="entry name" value="CLIP"/>
    <property type="match status" value="1"/>
</dbReference>
<dbReference type="SUPFAM" id="SSF50494">
    <property type="entry name" value="Trypsin-like serine proteases"/>
    <property type="match status" value="1"/>
</dbReference>
<dbReference type="InterPro" id="IPR038565">
    <property type="entry name" value="CLIP_sf"/>
</dbReference>
<evidence type="ECO:0000256" key="1">
    <source>
        <dbReference type="ARBA" id="ARBA00022670"/>
    </source>
</evidence>
<dbReference type="EC" id="3.4.21.-" evidence="8"/>
<dbReference type="InterPro" id="IPR018114">
    <property type="entry name" value="TRYPSIN_HIS"/>
</dbReference>
<evidence type="ECO:0000256" key="5">
    <source>
        <dbReference type="ARBA" id="ARBA00023157"/>
    </source>
</evidence>
<dbReference type="InterPro" id="IPR001254">
    <property type="entry name" value="Trypsin_dom"/>
</dbReference>
<dbReference type="SMART" id="SM00680">
    <property type="entry name" value="CLIP"/>
    <property type="match status" value="1"/>
</dbReference>
<dbReference type="FunFam" id="2.40.10.10:FF:000028">
    <property type="entry name" value="Serine protease easter"/>
    <property type="match status" value="1"/>
</dbReference>
<feature type="domain" description="Peptidase S1" evidence="10">
    <location>
        <begin position="112"/>
        <end position="369"/>
    </location>
</feature>
<dbReference type="GO" id="GO:0006508">
    <property type="term" value="P:proteolysis"/>
    <property type="evidence" value="ECO:0007669"/>
    <property type="project" value="UniProtKB-KW"/>
</dbReference>
<dbReference type="InterPro" id="IPR022700">
    <property type="entry name" value="CLIP"/>
</dbReference>
<proteinExistence type="evidence at transcript level"/>
<dbReference type="CDD" id="cd00190">
    <property type="entry name" value="Tryp_SPc"/>
    <property type="match status" value="1"/>
</dbReference>
<keyword evidence="4 8" id="KW-0720">Serine protease</keyword>
<organism evidence="12">
    <name type="scientific">Macrobrachium rosenbergii</name>
    <name type="common">Giant fresh water prawn</name>
    <dbReference type="NCBI Taxonomy" id="79674"/>
    <lineage>
        <taxon>Eukaryota</taxon>
        <taxon>Metazoa</taxon>
        <taxon>Ecdysozoa</taxon>
        <taxon>Arthropoda</taxon>
        <taxon>Crustacea</taxon>
        <taxon>Multicrustacea</taxon>
        <taxon>Malacostraca</taxon>
        <taxon>Eumalacostraca</taxon>
        <taxon>Eucarida</taxon>
        <taxon>Decapoda</taxon>
        <taxon>Pleocyemata</taxon>
        <taxon>Caridea</taxon>
        <taxon>Palaemonoidea</taxon>
        <taxon>Palaemonidae</taxon>
        <taxon>Macrobrachium</taxon>
    </lineage>
</organism>
<reference evidence="12" key="1">
    <citation type="submission" date="2010-11" db="EMBL/GenBank/DDBJ databases">
        <authorList>
            <person name="Arockiaraj A."/>
            <person name="Zhang G."/>
            <person name="Hang L."/>
            <person name="Yasmin Othman R."/>
            <person name="Qi Bin K."/>
            <person name="Bhassu S."/>
        </authorList>
    </citation>
    <scope>NUCLEOTIDE SEQUENCE</scope>
</reference>
<accession>H8XYP4</accession>
<dbReference type="InterPro" id="IPR043504">
    <property type="entry name" value="Peptidase_S1_PA_chymotrypsin"/>
</dbReference>
<dbReference type="Gene3D" id="2.40.10.10">
    <property type="entry name" value="Trypsin-like serine proteases"/>
    <property type="match status" value="2"/>
</dbReference>
<comment type="similarity">
    <text evidence="7 9">Belongs to the peptidase S1 family. CLIP subfamily.</text>
</comment>
<dbReference type="PANTHER" id="PTHR24256">
    <property type="entry name" value="TRYPTASE-RELATED"/>
    <property type="match status" value="1"/>
</dbReference>
<keyword evidence="1 8" id="KW-0645">Protease</keyword>
<evidence type="ECO:0000313" key="12">
    <source>
        <dbReference type="EMBL" id="AET34914.1"/>
    </source>
</evidence>
<feature type="signal peptide" evidence="9">
    <location>
        <begin position="1"/>
        <end position="22"/>
    </location>
</feature>
<sequence length="370" mass="39668">MKTYIPGLLVLTLALLAGNSNGQRGRGCITANGGQGSCIPLANCEHLRTLPSQIQAGIAPLGSQLLLRRSICHIGPREFLVCCGPTAPVQPDPFSRGSPVSSCGIQGPINKIVGGEAAPLRAWPWMVVLRGNIGGRSFWFCGGTLISSRFVLTAAHCFKKQLGVTLEFARIGEHNLITERDCDQSGCSPPPQDIPVERVIMHPDYGLQCAECNDIALLKLSRDAVIDNLYVTPICLPEDPVRDMGYSVQQFVGQVGSAAGWGTTARDPTVVRRPATLHEVDLPIHETPFCQALKGSYPNKDMVICAGGEGKDTCKGDSGGPLTLTNNKGTRHFIVGITSRGPLVCGSEDTQGLYTSVHHYLPWIQSTMRS</sequence>
<name>H8XYP4_MACRS</name>
<dbReference type="PRINTS" id="PR00722">
    <property type="entry name" value="CHYMOTRYPSIN"/>
</dbReference>
<protein>
    <recommendedName>
        <fullName evidence="9">CLIP domain-containing serine protease</fullName>
        <ecNumber evidence="8">3.4.21.-</ecNumber>
    </recommendedName>
</protein>
<evidence type="ECO:0000256" key="6">
    <source>
        <dbReference type="ARBA" id="ARBA00023180"/>
    </source>
</evidence>
<keyword evidence="6" id="KW-0325">Glycoprotein</keyword>
<dbReference type="PROSITE" id="PS50240">
    <property type="entry name" value="TRYPSIN_DOM"/>
    <property type="match status" value="1"/>
</dbReference>
<evidence type="ECO:0000259" key="10">
    <source>
        <dbReference type="PROSITE" id="PS50240"/>
    </source>
</evidence>
<keyword evidence="2 9" id="KW-0732">Signal</keyword>
<evidence type="ECO:0000256" key="9">
    <source>
        <dbReference type="RuleBase" id="RU366078"/>
    </source>
</evidence>
<dbReference type="Pfam" id="PF00089">
    <property type="entry name" value="Trypsin"/>
    <property type="match status" value="1"/>
</dbReference>
<keyword evidence="3 8" id="KW-0378">Hydrolase</keyword>
<reference evidence="12" key="2">
    <citation type="journal article" date="2012" name="Mol. Biol. Rep.">
        <title>Prophenoloxidase activating enzyme-III from giant freshwater prawn Macrobrachium rosenbergii: characterization, expression and specific enzyme activity.</title>
        <authorList>
            <person name="Arockiaraj J."/>
            <person name="Easwvaran S."/>
            <person name="Vanaraja P."/>
            <person name="Singh A."/>
            <person name="Othman R.Y."/>
            <person name="Bhassu S."/>
        </authorList>
    </citation>
    <scope>NUCLEOTIDE SEQUENCE</scope>
</reference>
<dbReference type="AlphaFoldDB" id="H8XYP4"/>
<keyword evidence="9" id="KW-0964">Secreted</keyword>
<dbReference type="PROSITE" id="PS00134">
    <property type="entry name" value="TRYPSIN_HIS"/>
    <property type="match status" value="1"/>
</dbReference>
<dbReference type="Pfam" id="PF12032">
    <property type="entry name" value="CLIP"/>
    <property type="match status" value="1"/>
</dbReference>
<evidence type="ECO:0000256" key="7">
    <source>
        <dbReference type="ARBA" id="ARBA00024195"/>
    </source>
</evidence>
<evidence type="ECO:0000256" key="8">
    <source>
        <dbReference type="RuleBase" id="RU363034"/>
    </source>
</evidence>